<reference evidence="1" key="1">
    <citation type="journal article" date="2019" name="bioRxiv">
        <title>The Genome of the Zebra Mussel, Dreissena polymorpha: A Resource for Invasive Species Research.</title>
        <authorList>
            <person name="McCartney M.A."/>
            <person name="Auch B."/>
            <person name="Kono T."/>
            <person name="Mallez S."/>
            <person name="Zhang Y."/>
            <person name="Obille A."/>
            <person name="Becker A."/>
            <person name="Abrahante J.E."/>
            <person name="Garbe J."/>
            <person name="Badalamenti J.P."/>
            <person name="Herman A."/>
            <person name="Mangelson H."/>
            <person name="Liachko I."/>
            <person name="Sullivan S."/>
            <person name="Sone E.D."/>
            <person name="Koren S."/>
            <person name="Silverstein K.A.T."/>
            <person name="Beckman K.B."/>
            <person name="Gohl D.M."/>
        </authorList>
    </citation>
    <scope>NUCLEOTIDE SEQUENCE</scope>
    <source>
        <strain evidence="1">Duluth1</strain>
        <tissue evidence="1">Whole animal</tissue>
    </source>
</reference>
<gene>
    <name evidence="1" type="ORF">DPMN_105217</name>
</gene>
<dbReference type="EMBL" id="JAIWYP010000004">
    <property type="protein sequence ID" value="KAH3831944.1"/>
    <property type="molecule type" value="Genomic_DNA"/>
</dbReference>
<name>A0A9D4HEF7_DREPO</name>
<comment type="caution">
    <text evidence="1">The sequence shown here is derived from an EMBL/GenBank/DDBJ whole genome shotgun (WGS) entry which is preliminary data.</text>
</comment>
<evidence type="ECO:0000313" key="2">
    <source>
        <dbReference type="Proteomes" id="UP000828390"/>
    </source>
</evidence>
<proteinExistence type="predicted"/>
<accession>A0A9D4HEF7</accession>
<protein>
    <submittedName>
        <fullName evidence="1">Uncharacterized protein</fullName>
    </submittedName>
</protein>
<organism evidence="1 2">
    <name type="scientific">Dreissena polymorpha</name>
    <name type="common">Zebra mussel</name>
    <name type="synonym">Mytilus polymorpha</name>
    <dbReference type="NCBI Taxonomy" id="45954"/>
    <lineage>
        <taxon>Eukaryota</taxon>
        <taxon>Metazoa</taxon>
        <taxon>Spiralia</taxon>
        <taxon>Lophotrochozoa</taxon>
        <taxon>Mollusca</taxon>
        <taxon>Bivalvia</taxon>
        <taxon>Autobranchia</taxon>
        <taxon>Heteroconchia</taxon>
        <taxon>Euheterodonta</taxon>
        <taxon>Imparidentia</taxon>
        <taxon>Neoheterodontei</taxon>
        <taxon>Myida</taxon>
        <taxon>Dreissenoidea</taxon>
        <taxon>Dreissenidae</taxon>
        <taxon>Dreissena</taxon>
    </lineage>
</organism>
<evidence type="ECO:0000313" key="1">
    <source>
        <dbReference type="EMBL" id="KAH3831944.1"/>
    </source>
</evidence>
<reference evidence="1" key="2">
    <citation type="submission" date="2020-11" db="EMBL/GenBank/DDBJ databases">
        <authorList>
            <person name="McCartney M.A."/>
            <person name="Auch B."/>
            <person name="Kono T."/>
            <person name="Mallez S."/>
            <person name="Becker A."/>
            <person name="Gohl D.M."/>
            <person name="Silverstein K.A.T."/>
            <person name="Koren S."/>
            <person name="Bechman K.B."/>
            <person name="Herman A."/>
            <person name="Abrahante J.E."/>
            <person name="Garbe J."/>
        </authorList>
    </citation>
    <scope>NUCLEOTIDE SEQUENCE</scope>
    <source>
        <strain evidence="1">Duluth1</strain>
        <tissue evidence="1">Whole animal</tissue>
    </source>
</reference>
<keyword evidence="2" id="KW-1185">Reference proteome</keyword>
<dbReference type="Proteomes" id="UP000828390">
    <property type="component" value="Unassembled WGS sequence"/>
</dbReference>
<dbReference type="AlphaFoldDB" id="A0A9D4HEF7"/>
<sequence length="60" mass="6421">MLITLTTPVPAGHRLGNEDVDGSEWNSVDTLKTVCNPQHCRCSGSSVPHPTTDAGKIQTF</sequence>